<dbReference type="InterPro" id="IPR012291">
    <property type="entry name" value="CBM2_carb-bd_dom_sf"/>
</dbReference>
<dbReference type="Gene3D" id="1.50.10.10">
    <property type="match status" value="1"/>
</dbReference>
<reference evidence="12 13" key="1">
    <citation type="submission" date="2024-04" db="EMBL/GenBank/DDBJ databases">
        <authorList>
            <consortium name="Genoscope - CEA"/>
            <person name="William W."/>
        </authorList>
    </citation>
    <scope>NUCLEOTIDE SEQUENCE [LARGE SCALE GENOMIC DNA]</scope>
</reference>
<keyword evidence="6 8" id="KW-0326">Glycosidase</keyword>
<dbReference type="GO" id="GO:0030247">
    <property type="term" value="F:polysaccharide binding"/>
    <property type="evidence" value="ECO:0007669"/>
    <property type="project" value="InterPro"/>
</dbReference>
<accession>A0AAV2HAH3</accession>
<dbReference type="InterPro" id="IPR033126">
    <property type="entry name" value="Glyco_hydro_9_Asp/Glu_AS"/>
</dbReference>
<dbReference type="InterPro" id="IPR008965">
    <property type="entry name" value="CBM2/CBM3_carb-bd_dom_sf"/>
</dbReference>
<dbReference type="PROSITE" id="PS00698">
    <property type="entry name" value="GH9_3"/>
    <property type="match status" value="1"/>
</dbReference>
<dbReference type="Proteomes" id="UP001497497">
    <property type="component" value="Unassembled WGS sequence"/>
</dbReference>
<dbReference type="Pfam" id="PF00759">
    <property type="entry name" value="Glyco_hydro_9"/>
    <property type="match status" value="1"/>
</dbReference>
<feature type="active site" evidence="8">
    <location>
        <position position="533"/>
    </location>
</feature>
<keyword evidence="5 8" id="KW-0119">Carbohydrate metabolism</keyword>
<dbReference type="InterPro" id="IPR001701">
    <property type="entry name" value="Glyco_hydro_9"/>
</dbReference>
<evidence type="ECO:0000256" key="9">
    <source>
        <dbReference type="RuleBase" id="RU361166"/>
    </source>
</evidence>
<evidence type="ECO:0000256" key="10">
    <source>
        <dbReference type="SAM" id="MobiDB-lite"/>
    </source>
</evidence>
<dbReference type="InterPro" id="IPR008928">
    <property type="entry name" value="6-hairpin_glycosidase_sf"/>
</dbReference>
<keyword evidence="4 9" id="KW-0136">Cellulose degradation</keyword>
<dbReference type="PANTHER" id="PTHR22298">
    <property type="entry name" value="ENDO-1,4-BETA-GLUCANASE"/>
    <property type="match status" value="1"/>
</dbReference>
<organism evidence="12 13">
    <name type="scientific">Lymnaea stagnalis</name>
    <name type="common">Great pond snail</name>
    <name type="synonym">Helix stagnalis</name>
    <dbReference type="NCBI Taxonomy" id="6523"/>
    <lineage>
        <taxon>Eukaryota</taxon>
        <taxon>Metazoa</taxon>
        <taxon>Spiralia</taxon>
        <taxon>Lophotrochozoa</taxon>
        <taxon>Mollusca</taxon>
        <taxon>Gastropoda</taxon>
        <taxon>Heterobranchia</taxon>
        <taxon>Euthyneura</taxon>
        <taxon>Panpulmonata</taxon>
        <taxon>Hygrophila</taxon>
        <taxon>Lymnaeoidea</taxon>
        <taxon>Lymnaeidae</taxon>
        <taxon>Lymnaea</taxon>
    </lineage>
</organism>
<dbReference type="EMBL" id="CAXITT010000075">
    <property type="protein sequence ID" value="CAL1530776.1"/>
    <property type="molecule type" value="Genomic_DNA"/>
</dbReference>
<dbReference type="GO" id="GO:0008810">
    <property type="term" value="F:cellulase activity"/>
    <property type="evidence" value="ECO:0007669"/>
    <property type="project" value="UniProtKB-EC"/>
</dbReference>
<evidence type="ECO:0000256" key="6">
    <source>
        <dbReference type="ARBA" id="ARBA00023295"/>
    </source>
</evidence>
<evidence type="ECO:0000256" key="2">
    <source>
        <dbReference type="ARBA" id="ARBA00007072"/>
    </source>
</evidence>
<keyword evidence="13" id="KW-1185">Reference proteome</keyword>
<protein>
    <recommendedName>
        <fullName evidence="9">Endoglucanase</fullName>
        <ecNumber evidence="9">3.2.1.4</ecNumber>
    </recommendedName>
</protein>
<feature type="domain" description="Glycoside hydrolase family 9" evidence="11">
    <location>
        <begin position="140"/>
        <end position="554"/>
    </location>
</feature>
<evidence type="ECO:0000256" key="8">
    <source>
        <dbReference type="PROSITE-ProRule" id="PRU10060"/>
    </source>
</evidence>
<dbReference type="SUPFAM" id="SSF48208">
    <property type="entry name" value="Six-hairpin glycosidases"/>
    <property type="match status" value="1"/>
</dbReference>
<evidence type="ECO:0000256" key="3">
    <source>
        <dbReference type="ARBA" id="ARBA00022801"/>
    </source>
</evidence>
<evidence type="ECO:0000256" key="7">
    <source>
        <dbReference type="ARBA" id="ARBA00023326"/>
    </source>
</evidence>
<dbReference type="EC" id="3.2.1.4" evidence="9"/>
<comment type="caution">
    <text evidence="12">The sequence shown here is derived from an EMBL/GenBank/DDBJ whole genome shotgun (WGS) entry which is preliminary data.</text>
</comment>
<dbReference type="InterPro" id="IPR012341">
    <property type="entry name" value="6hp_glycosidase-like_sf"/>
</dbReference>
<comment type="catalytic activity">
    <reaction evidence="1 9">
        <text>Endohydrolysis of (1-&gt;4)-beta-D-glucosidic linkages in cellulose, lichenin and cereal beta-D-glucans.</text>
        <dbReference type="EC" id="3.2.1.4"/>
    </reaction>
</comment>
<gene>
    <name evidence="12" type="ORF">GSLYS_00004901001</name>
</gene>
<evidence type="ECO:0000256" key="1">
    <source>
        <dbReference type="ARBA" id="ARBA00000966"/>
    </source>
</evidence>
<keyword evidence="9" id="KW-0732">Signal</keyword>
<sequence>MWLFPILLLALSVPALCITNVPVTNHWSGGFQGEACIPITTEMDGWKAHLTFSEDVDSIEIWVAEATKLSPREFLLENKMYDAQQHIGDKLCFTFLAKTTGDISPQVTIYIEGMDGPAGATSAPHTAAPHTGGGSAKKDYADALGKSILFYDAQRSGKLPANNPIHWRGDSAVNDCVPGGWYDAGDHVKFGLPMASTSTLLLWSLIRFKDGYVKAGQLDNMYDMIKWPLDYFLKGWNPQSKQLVAQVGDGGADHSYWGRPEDMTMARPCQYISSSNKGSDIAAETAAALALGSIAFKEKGDNAYSSQLLTAAESLYAFAKSNRGVFSGSSQFYSSSGDKDEMCEASAWLYRATKNNQYLDDAKTFVEDAWAWALSWDDKKVACQLILYEETKNSHFKDAVVGFMEAWLPAGGITYTPCGLAWRDQWGANRYAANTAFLALLAAEAGIATEKYRVWAIEQINYILGDNHHDGGCYSFQIGYGDNYPQQPHHRAASCPDRPAPCSHDQLNAQGPSPQTLVGAIVGGPEANDNYRDRRTDYILNEVATDYNSGFHGSLAAIVHLQVTNNFPVTHNKCPCQ</sequence>
<dbReference type="AlphaFoldDB" id="A0AAV2HAH3"/>
<evidence type="ECO:0000313" key="12">
    <source>
        <dbReference type="EMBL" id="CAL1530776.1"/>
    </source>
</evidence>
<feature type="region of interest" description="Disordered" evidence="10">
    <location>
        <begin position="487"/>
        <end position="509"/>
    </location>
</feature>
<feature type="chain" id="PRO_5043107272" description="Endoglucanase" evidence="9">
    <location>
        <begin position="18"/>
        <end position="577"/>
    </location>
</feature>
<feature type="signal peptide" evidence="9">
    <location>
        <begin position="1"/>
        <end position="17"/>
    </location>
</feature>
<evidence type="ECO:0000313" key="13">
    <source>
        <dbReference type="Proteomes" id="UP001497497"/>
    </source>
</evidence>
<dbReference type="Gene3D" id="2.60.40.290">
    <property type="match status" value="1"/>
</dbReference>
<proteinExistence type="inferred from homology"/>
<evidence type="ECO:0000259" key="11">
    <source>
        <dbReference type="Pfam" id="PF00759"/>
    </source>
</evidence>
<evidence type="ECO:0000256" key="4">
    <source>
        <dbReference type="ARBA" id="ARBA00023001"/>
    </source>
</evidence>
<keyword evidence="7 8" id="KW-0624">Polysaccharide degradation</keyword>
<feature type="active site" evidence="8">
    <location>
        <position position="542"/>
    </location>
</feature>
<name>A0AAV2HAH3_LYMST</name>
<comment type="similarity">
    <text evidence="2 8 9">Belongs to the glycosyl hydrolase 9 (cellulase E) family.</text>
</comment>
<dbReference type="SUPFAM" id="SSF49384">
    <property type="entry name" value="Carbohydrate-binding domain"/>
    <property type="match status" value="1"/>
</dbReference>
<dbReference type="GO" id="GO:0030245">
    <property type="term" value="P:cellulose catabolic process"/>
    <property type="evidence" value="ECO:0007669"/>
    <property type="project" value="UniProtKB-KW"/>
</dbReference>
<evidence type="ECO:0000256" key="5">
    <source>
        <dbReference type="ARBA" id="ARBA00023277"/>
    </source>
</evidence>
<keyword evidence="3 8" id="KW-0378">Hydrolase</keyword>